<dbReference type="Gene3D" id="3.30.420.10">
    <property type="entry name" value="Ribonuclease H-like superfamily/Ribonuclease H"/>
    <property type="match status" value="1"/>
</dbReference>
<dbReference type="InterPro" id="IPR036397">
    <property type="entry name" value="RNaseH_sf"/>
</dbReference>
<accession>A0AAV3XR63</accession>
<comment type="caution">
    <text evidence="1">The sequence shown here is derived from an EMBL/GenBank/DDBJ whole genome shotgun (WGS) entry which is preliminary data.</text>
</comment>
<dbReference type="AlphaFoldDB" id="A0AAV3XR63"/>
<keyword evidence="2" id="KW-1185">Reference proteome</keyword>
<dbReference type="Proteomes" id="UP000735302">
    <property type="component" value="Unassembled WGS sequence"/>
</dbReference>
<dbReference type="PANTHER" id="PTHR46060">
    <property type="entry name" value="MARINER MOS1 TRANSPOSASE-LIKE PROTEIN"/>
    <property type="match status" value="1"/>
</dbReference>
<protein>
    <submittedName>
        <fullName evidence="1">Histone-lysine N-methyltransferase SETMAR</fullName>
    </submittedName>
</protein>
<evidence type="ECO:0000313" key="2">
    <source>
        <dbReference type="Proteomes" id="UP000735302"/>
    </source>
</evidence>
<reference evidence="1 2" key="1">
    <citation type="journal article" date="2021" name="Elife">
        <title>Chloroplast acquisition without the gene transfer in kleptoplastic sea slugs, Plakobranchus ocellatus.</title>
        <authorList>
            <person name="Maeda T."/>
            <person name="Takahashi S."/>
            <person name="Yoshida T."/>
            <person name="Shimamura S."/>
            <person name="Takaki Y."/>
            <person name="Nagai Y."/>
            <person name="Toyoda A."/>
            <person name="Suzuki Y."/>
            <person name="Arimoto A."/>
            <person name="Ishii H."/>
            <person name="Satoh N."/>
            <person name="Nishiyama T."/>
            <person name="Hasebe M."/>
            <person name="Maruyama T."/>
            <person name="Minagawa J."/>
            <person name="Obokata J."/>
            <person name="Shigenobu S."/>
        </authorList>
    </citation>
    <scope>NUCLEOTIDE SEQUENCE [LARGE SCALE GENOMIC DNA]</scope>
</reference>
<sequence length="272" mass="31293">MTQVYQWCSWFKDGRTSLQDEPSSGLPNTANNNWNTPQVDELIKVDRRVKLKEISLKLDIPKTNVYEIVHDKLGYRKVSARWVPKMLSDEHKRQRVEISQIQLHRCQQEGDETVDVGPAGDHRARNKLLEHLIIGDETWLHLSTPETKRDSMTWKQPSFPVTKTFKVQQSTTKVMATVFWDSRGMILLVVLPKGESVNADRYCETLDRLRHVRSKRPGLLRSGVVLHFNMTMQTPTRQNAQRNGLNGTGGTLFPIQPTVQTLHPQTFIYLGP</sequence>
<name>A0AAV3XR63_9GAST</name>
<dbReference type="EMBL" id="BLXT01000021">
    <property type="protein sequence ID" value="GFN73695.1"/>
    <property type="molecule type" value="Genomic_DNA"/>
</dbReference>
<dbReference type="InterPro" id="IPR001888">
    <property type="entry name" value="Transposase_1"/>
</dbReference>
<dbReference type="GO" id="GO:0003676">
    <property type="term" value="F:nucleic acid binding"/>
    <property type="evidence" value="ECO:0007669"/>
    <property type="project" value="InterPro"/>
</dbReference>
<dbReference type="InterPro" id="IPR052709">
    <property type="entry name" value="Transposase-MT_Hybrid"/>
</dbReference>
<gene>
    <name evidence="1" type="ORF">PoB_000020100</name>
</gene>
<proteinExistence type="predicted"/>
<dbReference type="Pfam" id="PF01359">
    <property type="entry name" value="Transposase_1"/>
    <property type="match status" value="1"/>
</dbReference>
<organism evidence="1 2">
    <name type="scientific">Plakobranchus ocellatus</name>
    <dbReference type="NCBI Taxonomy" id="259542"/>
    <lineage>
        <taxon>Eukaryota</taxon>
        <taxon>Metazoa</taxon>
        <taxon>Spiralia</taxon>
        <taxon>Lophotrochozoa</taxon>
        <taxon>Mollusca</taxon>
        <taxon>Gastropoda</taxon>
        <taxon>Heterobranchia</taxon>
        <taxon>Euthyneura</taxon>
        <taxon>Panpulmonata</taxon>
        <taxon>Sacoglossa</taxon>
        <taxon>Placobranchoidea</taxon>
        <taxon>Plakobranchidae</taxon>
        <taxon>Plakobranchus</taxon>
    </lineage>
</organism>
<evidence type="ECO:0000313" key="1">
    <source>
        <dbReference type="EMBL" id="GFN73695.1"/>
    </source>
</evidence>
<dbReference type="PANTHER" id="PTHR46060:SF1">
    <property type="entry name" value="MARINER MOS1 TRANSPOSASE-LIKE PROTEIN"/>
    <property type="match status" value="1"/>
</dbReference>